<dbReference type="Proteomes" id="UP000177067">
    <property type="component" value="Unassembled WGS sequence"/>
</dbReference>
<proteinExistence type="predicted"/>
<evidence type="ECO:0000256" key="1">
    <source>
        <dbReference type="SAM" id="Phobius"/>
    </source>
</evidence>
<evidence type="ECO:0000313" key="2">
    <source>
        <dbReference type="EMBL" id="OGH59846.1"/>
    </source>
</evidence>
<keyword evidence="1" id="KW-0472">Membrane</keyword>
<dbReference type="AlphaFoldDB" id="A0A1F6LKF9"/>
<sequence length="70" mass="8026">MNLNIISATFTTLGEITIAYTVISVHHRVMKEHKIDNNVFKEMHREQKIALIGITLIVIGYVLNVITEYI</sequence>
<reference evidence="2 3" key="1">
    <citation type="journal article" date="2016" name="Nat. Commun.">
        <title>Thousands of microbial genomes shed light on interconnected biogeochemical processes in an aquifer system.</title>
        <authorList>
            <person name="Anantharaman K."/>
            <person name="Brown C.T."/>
            <person name="Hug L.A."/>
            <person name="Sharon I."/>
            <person name="Castelle C.J."/>
            <person name="Probst A.J."/>
            <person name="Thomas B.C."/>
            <person name="Singh A."/>
            <person name="Wilkins M.J."/>
            <person name="Karaoz U."/>
            <person name="Brodie E.L."/>
            <person name="Williams K.H."/>
            <person name="Hubbard S.S."/>
            <person name="Banfield J.F."/>
        </authorList>
    </citation>
    <scope>NUCLEOTIDE SEQUENCE [LARGE SCALE GENOMIC DNA]</scope>
</reference>
<feature type="transmembrane region" description="Helical" evidence="1">
    <location>
        <begin position="49"/>
        <end position="67"/>
    </location>
</feature>
<name>A0A1F6LKF9_9BACT</name>
<evidence type="ECO:0000313" key="3">
    <source>
        <dbReference type="Proteomes" id="UP000177067"/>
    </source>
</evidence>
<keyword evidence="1" id="KW-1133">Transmembrane helix</keyword>
<dbReference type="EMBL" id="MFPS01000006">
    <property type="protein sequence ID" value="OGH59846.1"/>
    <property type="molecule type" value="Genomic_DNA"/>
</dbReference>
<organism evidence="2 3">
    <name type="scientific">Candidatus Magasanikbacteria bacterium RIFCSPHIGHO2_01_FULL_33_34</name>
    <dbReference type="NCBI Taxonomy" id="1798671"/>
    <lineage>
        <taxon>Bacteria</taxon>
        <taxon>Candidatus Magasanikiibacteriota</taxon>
    </lineage>
</organism>
<accession>A0A1F6LKF9</accession>
<comment type="caution">
    <text evidence="2">The sequence shown here is derived from an EMBL/GenBank/DDBJ whole genome shotgun (WGS) entry which is preliminary data.</text>
</comment>
<feature type="transmembrane region" description="Helical" evidence="1">
    <location>
        <begin position="6"/>
        <end position="29"/>
    </location>
</feature>
<keyword evidence="1" id="KW-0812">Transmembrane</keyword>
<gene>
    <name evidence="2" type="ORF">A2725_02415</name>
</gene>
<protein>
    <submittedName>
        <fullName evidence="2">Uncharacterized protein</fullName>
    </submittedName>
</protein>